<dbReference type="InterPro" id="IPR036390">
    <property type="entry name" value="WH_DNA-bd_sf"/>
</dbReference>
<dbReference type="PROSITE" id="PS50931">
    <property type="entry name" value="HTH_LYSR"/>
    <property type="match status" value="1"/>
</dbReference>
<dbReference type="PANTHER" id="PTHR30537:SF3">
    <property type="entry name" value="TRANSCRIPTIONAL REGULATORY PROTEIN"/>
    <property type="match status" value="1"/>
</dbReference>
<dbReference type="InterPro" id="IPR000847">
    <property type="entry name" value="LysR_HTH_N"/>
</dbReference>
<dbReference type="Pfam" id="PF03466">
    <property type="entry name" value="LysR_substrate"/>
    <property type="match status" value="1"/>
</dbReference>
<protein>
    <submittedName>
        <fullName evidence="6">LysR family transcriptional regulator</fullName>
    </submittedName>
</protein>
<evidence type="ECO:0000256" key="4">
    <source>
        <dbReference type="ARBA" id="ARBA00023163"/>
    </source>
</evidence>
<dbReference type="InterPro" id="IPR036388">
    <property type="entry name" value="WH-like_DNA-bd_sf"/>
</dbReference>
<dbReference type="GO" id="GO:0043565">
    <property type="term" value="F:sequence-specific DNA binding"/>
    <property type="evidence" value="ECO:0007669"/>
    <property type="project" value="TreeGrafter"/>
</dbReference>
<dbReference type="SUPFAM" id="SSF53850">
    <property type="entry name" value="Periplasmic binding protein-like II"/>
    <property type="match status" value="1"/>
</dbReference>
<gene>
    <name evidence="6" type="primary">hvrB</name>
    <name evidence="6" type="ORF">GCM10011390_39030</name>
</gene>
<keyword evidence="3" id="KW-0238">DNA-binding</keyword>
<evidence type="ECO:0000313" key="7">
    <source>
        <dbReference type="Proteomes" id="UP000644699"/>
    </source>
</evidence>
<dbReference type="Gene3D" id="3.40.190.290">
    <property type="match status" value="1"/>
</dbReference>
<dbReference type="InterPro" id="IPR005119">
    <property type="entry name" value="LysR_subst-bd"/>
</dbReference>
<dbReference type="Gene3D" id="1.10.10.10">
    <property type="entry name" value="Winged helix-like DNA-binding domain superfamily/Winged helix DNA-binding domain"/>
    <property type="match status" value="1"/>
</dbReference>
<keyword evidence="2" id="KW-0805">Transcription regulation</keyword>
<dbReference type="Proteomes" id="UP000644699">
    <property type="component" value="Unassembled WGS sequence"/>
</dbReference>
<accession>A0A917E960</accession>
<dbReference type="PANTHER" id="PTHR30537">
    <property type="entry name" value="HTH-TYPE TRANSCRIPTIONAL REGULATOR"/>
    <property type="match status" value="1"/>
</dbReference>
<reference evidence="6" key="2">
    <citation type="submission" date="2020-09" db="EMBL/GenBank/DDBJ databases">
        <authorList>
            <person name="Sun Q."/>
            <person name="Zhou Y."/>
        </authorList>
    </citation>
    <scope>NUCLEOTIDE SEQUENCE</scope>
    <source>
        <strain evidence="6">CGMCC 1.15367</strain>
    </source>
</reference>
<dbReference type="GO" id="GO:0003700">
    <property type="term" value="F:DNA-binding transcription factor activity"/>
    <property type="evidence" value="ECO:0007669"/>
    <property type="project" value="InterPro"/>
</dbReference>
<dbReference type="Pfam" id="PF00126">
    <property type="entry name" value="HTH_1"/>
    <property type="match status" value="1"/>
</dbReference>
<name>A0A917E960_9HYPH</name>
<sequence length="281" mass="30132">MDWDDLRHFAGFVEAGSLAGAARVLGIEHATVARRIAALEARLRLKLVDRRGRRLVLTPDGERVADLAKGVATEMRRLERLAEGARSELAGTVTISAPSAYAGAVLAPKLARLRQRHPGLALRLLGEARTASLDRREADIGIRLSRPEAGDLTAIKLGEMAFRLYAAPAYLAAVPEADWRFIGSEGAMAGSPQQTALEGIAGDRPFGLRSDHVEIQVALAAAGGGIAILPDFMTENDPRLVPVPPDRPALRRGIWLVVHSDMRNAPAIRAVIDGLRYGAAE</sequence>
<dbReference type="EMBL" id="BMIQ01000007">
    <property type="protein sequence ID" value="GGE16174.1"/>
    <property type="molecule type" value="Genomic_DNA"/>
</dbReference>
<comment type="caution">
    <text evidence="6">The sequence shown here is derived from an EMBL/GenBank/DDBJ whole genome shotgun (WGS) entry which is preliminary data.</text>
</comment>
<dbReference type="GO" id="GO:0006351">
    <property type="term" value="P:DNA-templated transcription"/>
    <property type="evidence" value="ECO:0007669"/>
    <property type="project" value="TreeGrafter"/>
</dbReference>
<dbReference type="AlphaFoldDB" id="A0A917E960"/>
<proteinExistence type="inferred from homology"/>
<comment type="similarity">
    <text evidence="1">Belongs to the LysR transcriptional regulatory family.</text>
</comment>
<keyword evidence="4" id="KW-0804">Transcription</keyword>
<evidence type="ECO:0000259" key="5">
    <source>
        <dbReference type="PROSITE" id="PS50931"/>
    </source>
</evidence>
<dbReference type="SUPFAM" id="SSF46785">
    <property type="entry name" value="Winged helix' DNA-binding domain"/>
    <property type="match status" value="1"/>
</dbReference>
<dbReference type="InterPro" id="IPR058163">
    <property type="entry name" value="LysR-type_TF_proteobact-type"/>
</dbReference>
<evidence type="ECO:0000313" key="6">
    <source>
        <dbReference type="EMBL" id="GGE16174.1"/>
    </source>
</evidence>
<reference evidence="6" key="1">
    <citation type="journal article" date="2014" name="Int. J. Syst. Evol. Microbiol.">
        <title>Complete genome sequence of Corynebacterium casei LMG S-19264T (=DSM 44701T), isolated from a smear-ripened cheese.</title>
        <authorList>
            <consortium name="US DOE Joint Genome Institute (JGI-PGF)"/>
            <person name="Walter F."/>
            <person name="Albersmeier A."/>
            <person name="Kalinowski J."/>
            <person name="Ruckert C."/>
        </authorList>
    </citation>
    <scope>NUCLEOTIDE SEQUENCE</scope>
    <source>
        <strain evidence="6">CGMCC 1.15367</strain>
    </source>
</reference>
<keyword evidence="7" id="KW-1185">Reference proteome</keyword>
<organism evidence="6 7">
    <name type="scientific">Aureimonas endophytica</name>
    <dbReference type="NCBI Taxonomy" id="2027858"/>
    <lineage>
        <taxon>Bacteria</taxon>
        <taxon>Pseudomonadati</taxon>
        <taxon>Pseudomonadota</taxon>
        <taxon>Alphaproteobacteria</taxon>
        <taxon>Hyphomicrobiales</taxon>
        <taxon>Aurantimonadaceae</taxon>
        <taxon>Aureimonas</taxon>
    </lineage>
</organism>
<evidence type="ECO:0000256" key="3">
    <source>
        <dbReference type="ARBA" id="ARBA00023125"/>
    </source>
</evidence>
<feature type="domain" description="HTH lysR-type" evidence="5">
    <location>
        <begin position="1"/>
        <end position="58"/>
    </location>
</feature>
<evidence type="ECO:0000256" key="1">
    <source>
        <dbReference type="ARBA" id="ARBA00009437"/>
    </source>
</evidence>
<evidence type="ECO:0000256" key="2">
    <source>
        <dbReference type="ARBA" id="ARBA00023015"/>
    </source>
</evidence>
<dbReference type="RefSeq" id="WP_188911553.1">
    <property type="nucleotide sequence ID" value="NZ_BMIQ01000007.1"/>
</dbReference>